<dbReference type="Proteomes" id="UP000028681">
    <property type="component" value="Chromosome"/>
</dbReference>
<sequence length="199" mass="23802">MELLVLEPCRYTRLGINLFIKNEKNINVNYISTLDALIDGGVEKNPDIILANLTPYCKHAPRDLPLQTFFRYPQRATCFIYTQAHYPYTQLPLYLQREIYLINKKMTPALLRLLCSHVPRQTSPVPLLTQRYGAWPLLTPREIMVMHDWMQQTPNHRIAQRLRLSPRTVYAYKRRLVEKMRVRNRIELCYLYNLIRHIY</sequence>
<name>A0A076LEE7_9GAMM</name>
<dbReference type="InterPro" id="IPR016032">
    <property type="entry name" value="Sig_transdc_resp-reg_C-effctor"/>
</dbReference>
<dbReference type="HOGENOM" id="CLU_105065_1_0_6"/>
<evidence type="ECO:0000313" key="3">
    <source>
        <dbReference type="EMBL" id="AIJ06551.1"/>
    </source>
</evidence>
<dbReference type="CDD" id="cd06170">
    <property type="entry name" value="LuxR_C_like"/>
    <property type="match status" value="1"/>
</dbReference>
<dbReference type="PROSITE" id="PS50043">
    <property type="entry name" value="HTH_LUXR_2"/>
    <property type="match status" value="1"/>
</dbReference>
<dbReference type="GO" id="GO:0003677">
    <property type="term" value="F:DNA binding"/>
    <property type="evidence" value="ECO:0007669"/>
    <property type="project" value="UniProtKB-KW"/>
</dbReference>
<dbReference type="AlphaFoldDB" id="A0A076LEE7"/>
<dbReference type="GeneID" id="33937903"/>
<dbReference type="InterPro" id="IPR036388">
    <property type="entry name" value="WH-like_DNA-bd_sf"/>
</dbReference>
<evidence type="ECO:0000256" key="1">
    <source>
        <dbReference type="ARBA" id="ARBA00023125"/>
    </source>
</evidence>
<dbReference type="SUPFAM" id="SSF46894">
    <property type="entry name" value="C-terminal effector domain of the bipartite response regulators"/>
    <property type="match status" value="1"/>
</dbReference>
<organism evidence="3 4">
    <name type="scientific">Edwardsiella anguillarum ET080813</name>
    <dbReference type="NCBI Taxonomy" id="667120"/>
    <lineage>
        <taxon>Bacteria</taxon>
        <taxon>Pseudomonadati</taxon>
        <taxon>Pseudomonadota</taxon>
        <taxon>Gammaproteobacteria</taxon>
        <taxon>Enterobacterales</taxon>
        <taxon>Hafniaceae</taxon>
        <taxon>Edwardsiella</taxon>
    </lineage>
</organism>
<proteinExistence type="predicted"/>
<dbReference type="EMBL" id="CP006664">
    <property type="protein sequence ID" value="AIJ06551.1"/>
    <property type="molecule type" value="Genomic_DNA"/>
</dbReference>
<dbReference type="GO" id="GO:0006355">
    <property type="term" value="P:regulation of DNA-templated transcription"/>
    <property type="evidence" value="ECO:0007669"/>
    <property type="project" value="InterPro"/>
</dbReference>
<evidence type="ECO:0000259" key="2">
    <source>
        <dbReference type="PROSITE" id="PS50043"/>
    </source>
</evidence>
<dbReference type="KEGG" id="ete:ETEE_0065"/>
<dbReference type="RefSeq" id="WP_034165492.1">
    <property type="nucleotide sequence ID" value="NZ_CP006664.1"/>
</dbReference>
<dbReference type="SMART" id="SM00421">
    <property type="entry name" value="HTH_LUXR"/>
    <property type="match status" value="1"/>
</dbReference>
<protein>
    <submittedName>
        <fullName evidence="3">Regulatory protein, LuxR-family</fullName>
    </submittedName>
</protein>
<gene>
    <name evidence="3" type="ORF">ETEE_0065</name>
</gene>
<reference evidence="3 4" key="1">
    <citation type="journal article" date="2012" name="PLoS ONE">
        <title>Edwardsiella comparative phylogenomics reveal the new intra/inter-species taxonomic relationships, virulence evolution and niche adaptation mechanisms.</title>
        <authorList>
            <person name="Yang M."/>
            <person name="Lv Y."/>
            <person name="Xiao J."/>
            <person name="Wu H."/>
            <person name="Zheng H."/>
            <person name="Liu Q."/>
            <person name="Zhang Y."/>
            <person name="Wang Q."/>
        </authorList>
    </citation>
    <scope>NUCLEOTIDE SEQUENCE [LARGE SCALE GENOMIC DNA]</scope>
    <source>
        <strain evidence="4">080813</strain>
    </source>
</reference>
<feature type="domain" description="HTH luxR-type" evidence="2">
    <location>
        <begin position="131"/>
        <end position="196"/>
    </location>
</feature>
<keyword evidence="1" id="KW-0238">DNA-binding</keyword>
<dbReference type="Pfam" id="PF00196">
    <property type="entry name" value="GerE"/>
    <property type="match status" value="1"/>
</dbReference>
<accession>A0A076LEE7</accession>
<evidence type="ECO:0000313" key="4">
    <source>
        <dbReference type="Proteomes" id="UP000028681"/>
    </source>
</evidence>
<dbReference type="InterPro" id="IPR000792">
    <property type="entry name" value="Tscrpt_reg_LuxR_C"/>
</dbReference>
<dbReference type="Gene3D" id="1.10.10.10">
    <property type="entry name" value="Winged helix-like DNA-binding domain superfamily/Winged helix DNA-binding domain"/>
    <property type="match status" value="1"/>
</dbReference>